<sequence>MCKKKAGKKTQYSTSQAEDDQCSSKRPMMDSEQLAAVNFLEVYKSASEHMKSQSSFMLRADEYCKGFTTLEECDPFVCKTAASISVLANLTKPSTQTGGFSLDLRDLGLETPGSDTQDDDDYEVEREGLLVGGKGEPKGQEGGETDQEGGGIVRRRIEQVAEIAMGKIALVRHQTKMELFEDLKKSSSIYWRSHVPPPLYDKSPLPSGHTPVSHG</sequence>
<dbReference type="OrthoDB" id="2424990at2759"/>
<feature type="region of interest" description="Disordered" evidence="1">
    <location>
        <begin position="194"/>
        <end position="215"/>
    </location>
</feature>
<gene>
    <name evidence="2" type="ORF">BDK51DRAFT_34693</name>
</gene>
<proteinExistence type="predicted"/>
<keyword evidence="3" id="KW-1185">Reference proteome</keyword>
<evidence type="ECO:0000313" key="3">
    <source>
        <dbReference type="Proteomes" id="UP000269721"/>
    </source>
</evidence>
<protein>
    <submittedName>
        <fullName evidence="2">Uncharacterized protein</fullName>
    </submittedName>
</protein>
<dbReference type="Proteomes" id="UP000269721">
    <property type="component" value="Unassembled WGS sequence"/>
</dbReference>
<organism evidence="2 3">
    <name type="scientific">Blyttiomyces helicus</name>
    <dbReference type="NCBI Taxonomy" id="388810"/>
    <lineage>
        <taxon>Eukaryota</taxon>
        <taxon>Fungi</taxon>
        <taxon>Fungi incertae sedis</taxon>
        <taxon>Chytridiomycota</taxon>
        <taxon>Chytridiomycota incertae sedis</taxon>
        <taxon>Chytridiomycetes</taxon>
        <taxon>Chytridiomycetes incertae sedis</taxon>
        <taxon>Blyttiomyces</taxon>
    </lineage>
</organism>
<feature type="region of interest" description="Disordered" evidence="1">
    <location>
        <begin position="1"/>
        <end position="28"/>
    </location>
</feature>
<name>A0A4P9WP13_9FUNG</name>
<feature type="region of interest" description="Disordered" evidence="1">
    <location>
        <begin position="130"/>
        <end position="149"/>
    </location>
</feature>
<accession>A0A4P9WP13</accession>
<evidence type="ECO:0000256" key="1">
    <source>
        <dbReference type="SAM" id="MobiDB-lite"/>
    </source>
</evidence>
<dbReference type="EMBL" id="KZ994233">
    <property type="protein sequence ID" value="RKO93458.1"/>
    <property type="molecule type" value="Genomic_DNA"/>
</dbReference>
<evidence type="ECO:0000313" key="2">
    <source>
        <dbReference type="EMBL" id="RKO93458.1"/>
    </source>
</evidence>
<dbReference type="AlphaFoldDB" id="A0A4P9WP13"/>
<reference evidence="3" key="1">
    <citation type="journal article" date="2018" name="Nat. Microbiol.">
        <title>Leveraging single-cell genomics to expand the fungal tree of life.</title>
        <authorList>
            <person name="Ahrendt S.R."/>
            <person name="Quandt C.A."/>
            <person name="Ciobanu D."/>
            <person name="Clum A."/>
            <person name="Salamov A."/>
            <person name="Andreopoulos B."/>
            <person name="Cheng J.F."/>
            <person name="Woyke T."/>
            <person name="Pelin A."/>
            <person name="Henrissat B."/>
            <person name="Reynolds N.K."/>
            <person name="Benny G.L."/>
            <person name="Smith M.E."/>
            <person name="James T.Y."/>
            <person name="Grigoriev I.V."/>
        </authorList>
    </citation>
    <scope>NUCLEOTIDE SEQUENCE [LARGE SCALE GENOMIC DNA]</scope>
</reference>